<dbReference type="Proteomes" id="UP000321222">
    <property type="component" value="Chromosome"/>
</dbReference>
<gene>
    <name evidence="1" type="ORF">FUA48_08460</name>
</gene>
<evidence type="ECO:0000313" key="1">
    <source>
        <dbReference type="EMBL" id="QEE49612.1"/>
    </source>
</evidence>
<organism evidence="1 2">
    <name type="scientific">Flavobacterium alkalisoli</name>
    <dbReference type="NCBI Taxonomy" id="2602769"/>
    <lineage>
        <taxon>Bacteria</taxon>
        <taxon>Pseudomonadati</taxon>
        <taxon>Bacteroidota</taxon>
        <taxon>Flavobacteriia</taxon>
        <taxon>Flavobacteriales</taxon>
        <taxon>Flavobacteriaceae</taxon>
        <taxon>Flavobacterium</taxon>
    </lineage>
</organism>
<reference evidence="1 2" key="1">
    <citation type="submission" date="2019-08" db="EMBL/GenBank/DDBJ databases">
        <title>Flavobacterium alkalisoli sp. nov., isolated from rhizosphere soil of Suaeda salsa.</title>
        <authorList>
            <person name="Sun J.-Q."/>
            <person name="Xu L."/>
        </authorList>
    </citation>
    <scope>NUCLEOTIDE SEQUENCE [LARGE SCALE GENOMIC DNA]</scope>
    <source>
        <strain evidence="1 2">XS-5</strain>
    </source>
</reference>
<name>A0A5B9FXS4_9FLAO</name>
<protein>
    <submittedName>
        <fullName evidence="1">Uncharacterized protein</fullName>
    </submittedName>
</protein>
<dbReference type="EMBL" id="CP042831">
    <property type="protein sequence ID" value="QEE49612.1"/>
    <property type="molecule type" value="Genomic_DNA"/>
</dbReference>
<accession>A0A5B9FXS4</accession>
<keyword evidence="2" id="KW-1185">Reference proteome</keyword>
<dbReference type="OrthoDB" id="1365600at2"/>
<proteinExistence type="predicted"/>
<dbReference type="RefSeq" id="WP_147583120.1">
    <property type="nucleotide sequence ID" value="NZ_CP042831.1"/>
</dbReference>
<dbReference type="AlphaFoldDB" id="A0A5B9FXS4"/>
<evidence type="ECO:0000313" key="2">
    <source>
        <dbReference type="Proteomes" id="UP000321222"/>
    </source>
</evidence>
<dbReference type="KEGG" id="fak:FUA48_08460"/>
<sequence>MKHLSFAEVIGLLPSIQNGNGVALTPTGKKVKRKTYFVAGISGSSDFTSDGKLIDAGTKKEIGRTNFDKGNMLNEGRSFIVTGVRVLFDTTADVNILTATYKSEAPAPYKNGELKIAQDGSGDFFNNPISAYTKNDYSFEKDVDFMPVVPFQIRPNIPFDIQILTAGLAAAGTAVKVELDGYEFADASNA</sequence>